<sequence>MTDRANVFRRFWRLLRSIVGAAFGVQSSEVQKEDFRTSSPWPYVIGGLLFTLLFILTLLWVVSRVLESTG</sequence>
<name>A0AB39UX86_9GAMM</name>
<evidence type="ECO:0000313" key="2">
    <source>
        <dbReference type="EMBL" id="XDT72937.1"/>
    </source>
</evidence>
<reference evidence="2" key="1">
    <citation type="submission" date="2024-05" db="EMBL/GenBank/DDBJ databases">
        <title>Genome sequencing of novel strain.</title>
        <authorList>
            <person name="Ganbat D."/>
            <person name="Ganbat S."/>
            <person name="Lee S.-J."/>
        </authorList>
    </citation>
    <scope>NUCLEOTIDE SEQUENCE</scope>
    <source>
        <strain evidence="2">SMD15-11</strain>
    </source>
</reference>
<dbReference type="KEGG" id="tcd:AAIA72_02820"/>
<gene>
    <name evidence="2" type="ORF">AAIA72_02820</name>
</gene>
<keyword evidence="1" id="KW-0812">Transmembrane</keyword>
<dbReference type="AlphaFoldDB" id="A0AB39UX86"/>
<dbReference type="InterPro" id="IPR021344">
    <property type="entry name" value="DUF2970"/>
</dbReference>
<organism evidence="2">
    <name type="scientific">Thermohahella caldifontis</name>
    <dbReference type="NCBI Taxonomy" id="3142973"/>
    <lineage>
        <taxon>Bacteria</taxon>
        <taxon>Pseudomonadati</taxon>
        <taxon>Pseudomonadota</taxon>
        <taxon>Gammaproteobacteria</taxon>
        <taxon>Oceanospirillales</taxon>
        <taxon>Hahellaceae</taxon>
        <taxon>Thermohahella</taxon>
    </lineage>
</organism>
<dbReference type="EMBL" id="CP154858">
    <property type="protein sequence ID" value="XDT72937.1"/>
    <property type="molecule type" value="Genomic_DNA"/>
</dbReference>
<evidence type="ECO:0000256" key="1">
    <source>
        <dbReference type="SAM" id="Phobius"/>
    </source>
</evidence>
<keyword evidence="1" id="KW-0472">Membrane</keyword>
<protein>
    <submittedName>
        <fullName evidence="2">DUF2970 domain-containing protein</fullName>
    </submittedName>
</protein>
<accession>A0AB39UX86</accession>
<dbReference type="RefSeq" id="WP_369601938.1">
    <property type="nucleotide sequence ID" value="NZ_CP154858.1"/>
</dbReference>
<feature type="transmembrane region" description="Helical" evidence="1">
    <location>
        <begin position="43"/>
        <end position="62"/>
    </location>
</feature>
<keyword evidence="1" id="KW-1133">Transmembrane helix</keyword>
<dbReference type="Pfam" id="PF11174">
    <property type="entry name" value="DUF2970"/>
    <property type="match status" value="1"/>
</dbReference>
<proteinExistence type="predicted"/>